<dbReference type="GO" id="GO:0004674">
    <property type="term" value="F:protein serine/threonine kinase activity"/>
    <property type="evidence" value="ECO:0007669"/>
    <property type="project" value="UniProtKB-KW"/>
</dbReference>
<evidence type="ECO:0000256" key="1">
    <source>
        <dbReference type="ARBA" id="ARBA00022527"/>
    </source>
</evidence>
<dbReference type="Pfam" id="PF13581">
    <property type="entry name" value="HATPase_c_2"/>
    <property type="match status" value="1"/>
</dbReference>
<dbReference type="PANTHER" id="PTHR35526:SF3">
    <property type="entry name" value="ANTI-SIGMA-F FACTOR RSBW"/>
    <property type="match status" value="1"/>
</dbReference>
<evidence type="ECO:0000313" key="3">
    <source>
        <dbReference type="EMBL" id="OEV13157.1"/>
    </source>
</evidence>
<dbReference type="InterPro" id="IPR036890">
    <property type="entry name" value="HATPase_C_sf"/>
</dbReference>
<feature type="domain" description="Histidine kinase/HSP90-like ATPase" evidence="2">
    <location>
        <begin position="23"/>
        <end position="118"/>
    </location>
</feature>
<organism evidence="3 4">
    <name type="scientific">Streptomyces nanshensis</name>
    <dbReference type="NCBI Taxonomy" id="518642"/>
    <lineage>
        <taxon>Bacteria</taxon>
        <taxon>Bacillati</taxon>
        <taxon>Actinomycetota</taxon>
        <taxon>Actinomycetes</taxon>
        <taxon>Kitasatosporales</taxon>
        <taxon>Streptomycetaceae</taxon>
        <taxon>Streptomyces</taxon>
    </lineage>
</organism>
<dbReference type="AlphaFoldDB" id="A0A1E7LAC1"/>
<dbReference type="Gene3D" id="3.30.565.10">
    <property type="entry name" value="Histidine kinase-like ATPase, C-terminal domain"/>
    <property type="match status" value="1"/>
</dbReference>
<dbReference type="InterPro" id="IPR050267">
    <property type="entry name" value="Anti-sigma-factor_SerPK"/>
</dbReference>
<keyword evidence="1" id="KW-0808">Transferase</keyword>
<keyword evidence="4" id="KW-1185">Reference proteome</keyword>
<dbReference type="CDD" id="cd16936">
    <property type="entry name" value="HATPase_RsbW-like"/>
    <property type="match status" value="1"/>
</dbReference>
<dbReference type="EMBL" id="LJGW01000095">
    <property type="protein sequence ID" value="OEV13157.1"/>
    <property type="molecule type" value="Genomic_DNA"/>
</dbReference>
<keyword evidence="1" id="KW-0723">Serine/threonine-protein kinase</keyword>
<reference evidence="3 4" key="1">
    <citation type="journal article" date="2016" name="Front. Microbiol.">
        <title>Comparative Genomics Analysis of Streptomyces Species Reveals Their Adaptation to the Marine Environment and Their Diversity at the Genomic Level.</title>
        <authorList>
            <person name="Tian X."/>
            <person name="Zhang Z."/>
            <person name="Yang T."/>
            <person name="Chen M."/>
            <person name="Li J."/>
            <person name="Chen F."/>
            <person name="Yang J."/>
            <person name="Li W."/>
            <person name="Zhang B."/>
            <person name="Zhang Z."/>
            <person name="Wu J."/>
            <person name="Zhang C."/>
            <person name="Long L."/>
            <person name="Xiao J."/>
        </authorList>
    </citation>
    <scope>NUCLEOTIDE SEQUENCE [LARGE SCALE GENOMIC DNA]</scope>
    <source>
        <strain evidence="3 4">SCSIO 10429</strain>
    </source>
</reference>
<comment type="caution">
    <text evidence="3">The sequence shown here is derived from an EMBL/GenBank/DDBJ whole genome shotgun (WGS) entry which is preliminary data.</text>
</comment>
<protein>
    <submittedName>
        <fullName evidence="3">Serine/threonine protein phosphatase</fullName>
    </submittedName>
</protein>
<name>A0A1E7LAC1_9ACTN</name>
<evidence type="ECO:0000313" key="4">
    <source>
        <dbReference type="Proteomes" id="UP000176005"/>
    </source>
</evidence>
<dbReference type="InterPro" id="IPR003594">
    <property type="entry name" value="HATPase_dom"/>
</dbReference>
<dbReference type="PATRIC" id="fig|518642.10.peg.7301"/>
<dbReference type="SUPFAM" id="SSF55874">
    <property type="entry name" value="ATPase domain of HSP90 chaperone/DNA topoisomerase II/histidine kinase"/>
    <property type="match status" value="1"/>
</dbReference>
<evidence type="ECO:0000259" key="2">
    <source>
        <dbReference type="Pfam" id="PF13581"/>
    </source>
</evidence>
<accession>A0A1E7LAC1</accession>
<sequence>MSIVTEPSATGVPAYSETLRRIPESVTKARRLVSSSLRVWRLEGAEDAAWLVVSELFTNTVVHARMDCVRVTVSRVDEQVVRVAVIDCSHAKPQVREAGADDECGRGLALVDAVSTDWGVDPLRWGKRVWAEVKCGGR</sequence>
<gene>
    <name evidence="3" type="ORF">AN218_04945</name>
</gene>
<keyword evidence="1" id="KW-0418">Kinase</keyword>
<dbReference type="Proteomes" id="UP000176005">
    <property type="component" value="Unassembled WGS sequence"/>
</dbReference>
<proteinExistence type="predicted"/>
<dbReference type="PANTHER" id="PTHR35526">
    <property type="entry name" value="ANTI-SIGMA-F FACTOR RSBW-RELATED"/>
    <property type="match status" value="1"/>
</dbReference>